<keyword evidence="1" id="KW-0378">Hydrolase</keyword>
<dbReference type="GO" id="GO:0005829">
    <property type="term" value="C:cytosol"/>
    <property type="evidence" value="ECO:0007669"/>
    <property type="project" value="TreeGrafter"/>
</dbReference>
<dbReference type="GO" id="GO:0016791">
    <property type="term" value="F:phosphatase activity"/>
    <property type="evidence" value="ECO:0007669"/>
    <property type="project" value="TreeGrafter"/>
</dbReference>
<dbReference type="EMBL" id="VSSQ01115737">
    <property type="protein sequence ID" value="MPN51040.1"/>
    <property type="molecule type" value="Genomic_DNA"/>
</dbReference>
<dbReference type="AlphaFoldDB" id="A0A645IIT7"/>
<dbReference type="Gene3D" id="3.30.1240.10">
    <property type="match status" value="1"/>
</dbReference>
<dbReference type="PANTHER" id="PTHR10000">
    <property type="entry name" value="PHOSPHOSERINE PHOSPHATASE"/>
    <property type="match status" value="1"/>
</dbReference>
<dbReference type="Pfam" id="PF08282">
    <property type="entry name" value="Hydrolase_3"/>
    <property type="match status" value="1"/>
</dbReference>
<protein>
    <submittedName>
        <fullName evidence="1">Phosphatase YwpJ</fullName>
        <ecNumber evidence="1">3.1.3.-</ecNumber>
    </submittedName>
</protein>
<dbReference type="InterPro" id="IPR023214">
    <property type="entry name" value="HAD_sf"/>
</dbReference>
<dbReference type="PANTHER" id="PTHR10000:SF8">
    <property type="entry name" value="HAD SUPERFAMILY HYDROLASE-LIKE, TYPE 3"/>
    <property type="match status" value="1"/>
</dbReference>
<dbReference type="SUPFAM" id="SSF56784">
    <property type="entry name" value="HAD-like"/>
    <property type="match status" value="1"/>
</dbReference>
<dbReference type="InterPro" id="IPR036412">
    <property type="entry name" value="HAD-like_sf"/>
</dbReference>
<sequence length="166" mass="19062">MNAIFKSVDHIYANREVIKNFVYPISKDEMVSFTENCSIDLFRKQKIYKILGLYNHNEMELNELIDNFDMTKAFYAGKGFELTHHSANKGNAIKLYCLKNNISIKDSYMFGDDVNDETMFSLGGNNMVMENASETIKKYATAICERCENDGVGKMIEKIVKGEIYD</sequence>
<proteinExistence type="predicted"/>
<gene>
    <name evidence="1" type="primary">ywpJ_6</name>
    <name evidence="1" type="ORF">SDC9_198681</name>
</gene>
<reference evidence="1" key="1">
    <citation type="submission" date="2019-08" db="EMBL/GenBank/DDBJ databases">
        <authorList>
            <person name="Kucharzyk K."/>
            <person name="Murdoch R.W."/>
            <person name="Higgins S."/>
            <person name="Loffler F."/>
        </authorList>
    </citation>
    <scope>NUCLEOTIDE SEQUENCE</scope>
</reference>
<dbReference type="GO" id="GO:0000287">
    <property type="term" value="F:magnesium ion binding"/>
    <property type="evidence" value="ECO:0007669"/>
    <property type="project" value="TreeGrafter"/>
</dbReference>
<evidence type="ECO:0000313" key="1">
    <source>
        <dbReference type="EMBL" id="MPN51040.1"/>
    </source>
</evidence>
<name>A0A645IIT7_9ZZZZ</name>
<dbReference type="Gene3D" id="3.40.50.1000">
    <property type="entry name" value="HAD superfamily/HAD-like"/>
    <property type="match status" value="1"/>
</dbReference>
<organism evidence="1">
    <name type="scientific">bioreactor metagenome</name>
    <dbReference type="NCBI Taxonomy" id="1076179"/>
    <lineage>
        <taxon>unclassified sequences</taxon>
        <taxon>metagenomes</taxon>
        <taxon>ecological metagenomes</taxon>
    </lineage>
</organism>
<comment type="caution">
    <text evidence="1">The sequence shown here is derived from an EMBL/GenBank/DDBJ whole genome shotgun (WGS) entry which is preliminary data.</text>
</comment>
<accession>A0A645IIT7</accession>
<dbReference type="EC" id="3.1.3.-" evidence="1"/>